<gene>
    <name evidence="1" type="ORF">J2Z79_000674</name>
</gene>
<sequence length="43" mass="4540">MMAVLPSVFFVTVGLWLGNDVSVVPGLMFGITHTASACLCLLK</sequence>
<proteinExistence type="predicted"/>
<keyword evidence="2" id="KW-1185">Reference proteome</keyword>
<protein>
    <submittedName>
        <fullName evidence="1">Uncharacterized protein</fullName>
    </submittedName>
</protein>
<comment type="caution">
    <text evidence="1">The sequence shown here is derived from an EMBL/GenBank/DDBJ whole genome shotgun (WGS) entry which is preliminary data.</text>
</comment>
<accession>A0ABS4JP24</accession>
<evidence type="ECO:0000313" key="1">
    <source>
        <dbReference type="EMBL" id="MBP2017291.1"/>
    </source>
</evidence>
<evidence type="ECO:0000313" key="2">
    <source>
        <dbReference type="Proteomes" id="UP001519289"/>
    </source>
</evidence>
<reference evidence="1 2" key="1">
    <citation type="submission" date="2021-03" db="EMBL/GenBank/DDBJ databases">
        <title>Genomic Encyclopedia of Type Strains, Phase IV (KMG-IV): sequencing the most valuable type-strain genomes for metagenomic binning, comparative biology and taxonomic classification.</title>
        <authorList>
            <person name="Goeker M."/>
        </authorList>
    </citation>
    <scope>NUCLEOTIDE SEQUENCE [LARGE SCALE GENOMIC DNA]</scope>
    <source>
        <strain evidence="1 2">DSM 27138</strain>
    </source>
</reference>
<dbReference type="Proteomes" id="UP001519289">
    <property type="component" value="Unassembled WGS sequence"/>
</dbReference>
<organism evidence="1 2">
    <name type="scientific">Symbiobacterium terraclitae</name>
    <dbReference type="NCBI Taxonomy" id="557451"/>
    <lineage>
        <taxon>Bacteria</taxon>
        <taxon>Bacillati</taxon>
        <taxon>Bacillota</taxon>
        <taxon>Clostridia</taxon>
        <taxon>Eubacteriales</taxon>
        <taxon>Symbiobacteriaceae</taxon>
        <taxon>Symbiobacterium</taxon>
    </lineage>
</organism>
<dbReference type="EMBL" id="JAGGLG010000004">
    <property type="protein sequence ID" value="MBP2017291.1"/>
    <property type="molecule type" value="Genomic_DNA"/>
</dbReference>
<name>A0ABS4JP24_9FIRM</name>